<reference evidence="2 3" key="1">
    <citation type="submission" date="2024-05" db="EMBL/GenBank/DDBJ databases">
        <authorList>
            <person name="Wallberg A."/>
        </authorList>
    </citation>
    <scope>NUCLEOTIDE SEQUENCE [LARGE SCALE GENOMIC DNA]</scope>
</reference>
<dbReference type="Proteomes" id="UP001497623">
    <property type="component" value="Unassembled WGS sequence"/>
</dbReference>
<evidence type="ECO:0000313" key="3">
    <source>
        <dbReference type="Proteomes" id="UP001497623"/>
    </source>
</evidence>
<dbReference type="EMBL" id="CAXKWB010159691">
    <property type="protein sequence ID" value="CAL4249629.1"/>
    <property type="molecule type" value="Genomic_DNA"/>
</dbReference>
<feature type="domain" description="Reverse transcriptase" evidence="1">
    <location>
        <begin position="79"/>
        <end position="328"/>
    </location>
</feature>
<name>A0AAV2SWM7_MEGNR</name>
<evidence type="ECO:0000259" key="1">
    <source>
        <dbReference type="PROSITE" id="PS50878"/>
    </source>
</evidence>
<evidence type="ECO:0000313" key="2">
    <source>
        <dbReference type="EMBL" id="CAL4249629.1"/>
    </source>
</evidence>
<dbReference type="PROSITE" id="PS50878">
    <property type="entry name" value="RT_POL"/>
    <property type="match status" value="1"/>
</dbReference>
<protein>
    <recommendedName>
        <fullName evidence="1">Reverse transcriptase domain-containing protein</fullName>
    </recommendedName>
</protein>
<sequence>MNRTFQSVFVREGNEPVPQINFLFDGIPLCNFEFDVPEVHKILSNLKESSAPGPDDIHPKVLKECADNLALPLYLLFRDSLDTSIIPDLWKTAYVTPIYKKGIKSDPLNYRPISLTSVPCKIFEKILRNRIIEHLEAHNILSIHQHGFRSNRSCLTQLLEYFLEVHDILDEHDPVDAIYLDCKKAFDTVPHRRLLAKLQAYGITGKVLKWIECFLSDRSQRVIVKGILSDSLPVWSGVPQGSVLGPILFLIFINDLLEGITSSGKLFADDSKLFRRIKSDEDRDILQNDLTKLQEWSQKWLLQFNETKCKVMHIGKQDDPFVYYINNVPLSVTHEEKDLGIYVTPDWKSATHVAKVAAKANSMVGRIRHTFTYINKDIFKAVYPSLVRSHMEFAVQAWSPQLKKDINKLEKVQQRATRLVPELRGLTYEQRLKQLGLTTLEERRRRGDLIEVYKIMHGVDRVDRKQFFKLISETHSHDTTGHNLRIWTPRSSGTHRRKYFDIRVIKDWNDLPSSVVHSQSLSIFKRKLDEHCNI</sequence>
<comment type="caution">
    <text evidence="2">The sequence shown here is derived from an EMBL/GenBank/DDBJ whole genome shotgun (WGS) entry which is preliminary data.</text>
</comment>
<dbReference type="InterPro" id="IPR000477">
    <property type="entry name" value="RT_dom"/>
</dbReference>
<dbReference type="Pfam" id="PF00078">
    <property type="entry name" value="RVT_1"/>
    <property type="match status" value="1"/>
</dbReference>
<organism evidence="2 3">
    <name type="scientific">Meganyctiphanes norvegica</name>
    <name type="common">Northern krill</name>
    <name type="synonym">Thysanopoda norvegica</name>
    <dbReference type="NCBI Taxonomy" id="48144"/>
    <lineage>
        <taxon>Eukaryota</taxon>
        <taxon>Metazoa</taxon>
        <taxon>Ecdysozoa</taxon>
        <taxon>Arthropoda</taxon>
        <taxon>Crustacea</taxon>
        <taxon>Multicrustacea</taxon>
        <taxon>Malacostraca</taxon>
        <taxon>Eumalacostraca</taxon>
        <taxon>Eucarida</taxon>
        <taxon>Euphausiacea</taxon>
        <taxon>Euphausiidae</taxon>
        <taxon>Meganyctiphanes</taxon>
    </lineage>
</organism>
<dbReference type="SUPFAM" id="SSF56672">
    <property type="entry name" value="DNA/RNA polymerases"/>
    <property type="match status" value="1"/>
</dbReference>
<gene>
    <name evidence="2" type="ORF">MNOR_LOCUS41588</name>
</gene>
<accession>A0AAV2SWM7</accession>
<dbReference type="CDD" id="cd01650">
    <property type="entry name" value="RT_nLTR_like"/>
    <property type="match status" value="1"/>
</dbReference>
<proteinExistence type="predicted"/>
<dbReference type="PANTHER" id="PTHR33332">
    <property type="entry name" value="REVERSE TRANSCRIPTASE DOMAIN-CONTAINING PROTEIN"/>
    <property type="match status" value="1"/>
</dbReference>
<dbReference type="GO" id="GO:0071897">
    <property type="term" value="P:DNA biosynthetic process"/>
    <property type="evidence" value="ECO:0007669"/>
    <property type="project" value="UniProtKB-ARBA"/>
</dbReference>
<dbReference type="InterPro" id="IPR043502">
    <property type="entry name" value="DNA/RNA_pol_sf"/>
</dbReference>
<dbReference type="AlphaFoldDB" id="A0AAV2SWM7"/>
<keyword evidence="3" id="KW-1185">Reference proteome</keyword>